<evidence type="ECO:0000256" key="5">
    <source>
        <dbReference type="ARBA" id="ARBA00022939"/>
    </source>
</evidence>
<accession>A0A0M0J5Z6</accession>
<reference evidence="8" key="1">
    <citation type="journal article" date="2015" name="PLoS Genet.">
        <title>Genome Sequence and Transcriptome Analyses of Chrysochromulina tobin: Metabolic Tools for Enhanced Algal Fitness in the Prominent Order Prymnesiales (Haptophyceae).</title>
        <authorList>
            <person name="Hovde B.T."/>
            <person name="Deodato C.R."/>
            <person name="Hunsperger H.M."/>
            <person name="Ryken S.A."/>
            <person name="Yost W."/>
            <person name="Jha R.K."/>
            <person name="Patterson J."/>
            <person name="Monnat R.J. Jr."/>
            <person name="Barlow S.B."/>
            <person name="Starkenburg S.R."/>
            <person name="Cattolico R.A."/>
        </authorList>
    </citation>
    <scope>NUCLEOTIDE SEQUENCE</scope>
    <source>
        <strain evidence="8">CCMP291</strain>
    </source>
</reference>
<dbReference type="OrthoDB" id="186626at2759"/>
<keyword evidence="2 7" id="KW-0489">Methyltransferase</keyword>
<comment type="similarity">
    <text evidence="6">Belongs to the class I-like SAM-binding methyltransferase superfamily. Cation-dependent O-methyltransferase family.</text>
</comment>
<keyword evidence="4" id="KW-0949">S-adenosyl-L-methionine</keyword>
<evidence type="ECO:0000256" key="3">
    <source>
        <dbReference type="ARBA" id="ARBA00022679"/>
    </source>
</evidence>
<dbReference type="Pfam" id="PF01596">
    <property type="entry name" value="Methyltransf_3"/>
    <property type="match status" value="1"/>
</dbReference>
<comment type="caution">
    <text evidence="7">The sequence shown here is derived from an EMBL/GenBank/DDBJ whole genome shotgun (WGS) entry which is preliminary data.</text>
</comment>
<dbReference type="PANTHER" id="PTHR43836:SF2">
    <property type="entry name" value="CATECHOL O-METHYLTRANSFERASE 1-RELATED"/>
    <property type="match status" value="1"/>
</dbReference>
<evidence type="ECO:0000256" key="4">
    <source>
        <dbReference type="ARBA" id="ARBA00022691"/>
    </source>
</evidence>
<dbReference type="GO" id="GO:0032259">
    <property type="term" value="P:methylation"/>
    <property type="evidence" value="ECO:0007669"/>
    <property type="project" value="UniProtKB-KW"/>
</dbReference>
<evidence type="ECO:0000256" key="1">
    <source>
        <dbReference type="ARBA" id="ARBA00012880"/>
    </source>
</evidence>
<dbReference type="Gene3D" id="3.40.50.150">
    <property type="entry name" value="Vaccinia Virus protein VP39"/>
    <property type="match status" value="1"/>
</dbReference>
<dbReference type="EMBL" id="JWZX01003317">
    <property type="protein sequence ID" value="KOO22019.1"/>
    <property type="molecule type" value="Genomic_DNA"/>
</dbReference>
<keyword evidence="8" id="KW-1185">Reference proteome</keyword>
<gene>
    <name evidence="7" type="ORF">Ctob_000678</name>
</gene>
<dbReference type="PROSITE" id="PS51682">
    <property type="entry name" value="SAM_OMT_I"/>
    <property type="match status" value="1"/>
</dbReference>
<dbReference type="Proteomes" id="UP000037460">
    <property type="component" value="Unassembled WGS sequence"/>
</dbReference>
<sequence>MSDFHELRERSLLQYVIAKSAEGEPESVTEAMDVFWDTYFNGEGTAQWKLRVKALDDAISAKTPRTAMEIGTYCGYTAVRMGRHVPPGGKLISVEMDPLYAAIATKIIEHAGLRDRVFVEIGTVKDRLAAIQKKYSLSGPLDAVLLDHDVNSYLPDLKRLEAEGLITKGTVVLCDWSLYPGSDDYGRPLQVPTDGKEFMTYLAQAGRPTATHSLTGKEVFTVSSWTGVV</sequence>
<dbReference type="EC" id="2.1.1.6" evidence="1"/>
<dbReference type="AlphaFoldDB" id="A0A0M0J5Z6"/>
<protein>
    <recommendedName>
        <fullName evidence="1">catechol O-methyltransferase</fullName>
        <ecNumber evidence="1">2.1.1.6</ecNumber>
    </recommendedName>
</protein>
<dbReference type="PANTHER" id="PTHR43836">
    <property type="entry name" value="CATECHOL O-METHYLTRANSFERASE 1-RELATED"/>
    <property type="match status" value="1"/>
</dbReference>
<dbReference type="InterPro" id="IPR029063">
    <property type="entry name" value="SAM-dependent_MTases_sf"/>
</dbReference>
<proteinExistence type="inferred from homology"/>
<evidence type="ECO:0000313" key="8">
    <source>
        <dbReference type="Proteomes" id="UP000037460"/>
    </source>
</evidence>
<evidence type="ECO:0000256" key="6">
    <source>
        <dbReference type="ARBA" id="ARBA00023453"/>
    </source>
</evidence>
<dbReference type="GO" id="GO:0016206">
    <property type="term" value="F:catechol O-methyltransferase activity"/>
    <property type="evidence" value="ECO:0007669"/>
    <property type="project" value="UniProtKB-EC"/>
</dbReference>
<dbReference type="InterPro" id="IPR002935">
    <property type="entry name" value="SAM_O-MeTrfase"/>
</dbReference>
<dbReference type="SUPFAM" id="SSF53335">
    <property type="entry name" value="S-adenosyl-L-methionine-dependent methyltransferases"/>
    <property type="match status" value="1"/>
</dbReference>
<keyword evidence="5" id="KW-0128">Catecholamine metabolism</keyword>
<evidence type="ECO:0000256" key="2">
    <source>
        <dbReference type="ARBA" id="ARBA00022603"/>
    </source>
</evidence>
<organism evidence="7 8">
    <name type="scientific">Chrysochromulina tobinii</name>
    <dbReference type="NCBI Taxonomy" id="1460289"/>
    <lineage>
        <taxon>Eukaryota</taxon>
        <taxon>Haptista</taxon>
        <taxon>Haptophyta</taxon>
        <taxon>Prymnesiophyceae</taxon>
        <taxon>Prymnesiales</taxon>
        <taxon>Chrysochromulinaceae</taxon>
        <taxon>Chrysochromulina</taxon>
    </lineage>
</organism>
<evidence type="ECO:0000313" key="7">
    <source>
        <dbReference type="EMBL" id="KOO22019.1"/>
    </source>
</evidence>
<name>A0A0M0J5Z6_9EUKA</name>
<dbReference type="GO" id="GO:0006584">
    <property type="term" value="P:catecholamine metabolic process"/>
    <property type="evidence" value="ECO:0007669"/>
    <property type="project" value="UniProtKB-KW"/>
</dbReference>
<keyword evidence="3 7" id="KW-0808">Transferase</keyword>